<dbReference type="SUPFAM" id="SSF81383">
    <property type="entry name" value="F-box domain"/>
    <property type="match status" value="1"/>
</dbReference>
<protein>
    <recommendedName>
        <fullName evidence="3">F-box domain-containing protein</fullName>
    </recommendedName>
</protein>
<gene>
    <name evidence="1" type="ORF">HYDPIDRAFT_113427</name>
</gene>
<name>A0A0C9WEK2_9AGAM</name>
<dbReference type="CDD" id="cd09917">
    <property type="entry name" value="F-box_SF"/>
    <property type="match status" value="1"/>
</dbReference>
<evidence type="ECO:0000313" key="1">
    <source>
        <dbReference type="EMBL" id="KIJ63417.1"/>
    </source>
</evidence>
<dbReference type="SUPFAM" id="SSF52047">
    <property type="entry name" value="RNI-like"/>
    <property type="match status" value="1"/>
</dbReference>
<reference evidence="1 2" key="1">
    <citation type="submission" date="2014-04" db="EMBL/GenBank/DDBJ databases">
        <title>Evolutionary Origins and Diversification of the Mycorrhizal Mutualists.</title>
        <authorList>
            <consortium name="DOE Joint Genome Institute"/>
            <consortium name="Mycorrhizal Genomics Consortium"/>
            <person name="Kohler A."/>
            <person name="Kuo A."/>
            <person name="Nagy L.G."/>
            <person name="Floudas D."/>
            <person name="Copeland A."/>
            <person name="Barry K.W."/>
            <person name="Cichocki N."/>
            <person name="Veneault-Fourrey C."/>
            <person name="LaButti K."/>
            <person name="Lindquist E.A."/>
            <person name="Lipzen A."/>
            <person name="Lundell T."/>
            <person name="Morin E."/>
            <person name="Murat C."/>
            <person name="Riley R."/>
            <person name="Ohm R."/>
            <person name="Sun H."/>
            <person name="Tunlid A."/>
            <person name="Henrissat B."/>
            <person name="Grigoriev I.V."/>
            <person name="Hibbett D.S."/>
            <person name="Martin F."/>
        </authorList>
    </citation>
    <scope>NUCLEOTIDE SEQUENCE [LARGE SCALE GENOMIC DNA]</scope>
    <source>
        <strain evidence="1 2">MD-312</strain>
    </source>
</reference>
<sequence>MSTAFPNFASSSGACFTLPTELWLLCLTYLPREDIRNLFSVSRLFRRVCFEPLFENITWTKLIPESLWRSPDTAPAILDDTTASLKSFMTDKGASEARPVVQRLEFKGIKQFICMTILSPQIVEGCEALLDAFYAGLGSFMGLRSLKLSNIIIHDGLLQTLTHLLTLEDLELKDCDITCRTKSQLRLRSLHLTQSSRSVFPKSNTAILPITSLENLVLEDRRCTSAVLSSWGAETFPSLTHLTAFIESSQRDLFFNFLYRCPQLSSLRLTCDSSFQVLEEPLPSNVIPNLTSYEGPLHLAGAFVANRDISSARVELVQLNESNGKVDVVSSAVALSGLRSIMQTAPHLGSLRLTQVRPDPRLLRIIASHLRELRSLEIRLDGTQGHGWCEDPWTSQHLISSSARNAALRISDLTGIAVDRSTGLPLDLPTSAQGLLAWTVLGKVSLPATIEDFSVYNPSDVPDVSIGLDVPRVLAYLSGVYPKLRSLGLDGRTWVRRAGDCTRQALWCEL</sequence>
<keyword evidence="2" id="KW-1185">Reference proteome</keyword>
<dbReference type="HOGENOM" id="CLU_534245_0_0_1"/>
<dbReference type="InterPro" id="IPR036047">
    <property type="entry name" value="F-box-like_dom_sf"/>
</dbReference>
<evidence type="ECO:0008006" key="3">
    <source>
        <dbReference type="Google" id="ProtNLM"/>
    </source>
</evidence>
<proteinExistence type="predicted"/>
<dbReference type="Proteomes" id="UP000053820">
    <property type="component" value="Unassembled WGS sequence"/>
</dbReference>
<accession>A0A0C9WEK2</accession>
<dbReference type="InterPro" id="IPR032675">
    <property type="entry name" value="LRR_dom_sf"/>
</dbReference>
<dbReference type="Gene3D" id="3.80.10.10">
    <property type="entry name" value="Ribonuclease Inhibitor"/>
    <property type="match status" value="1"/>
</dbReference>
<organism evidence="1 2">
    <name type="scientific">Hydnomerulius pinastri MD-312</name>
    <dbReference type="NCBI Taxonomy" id="994086"/>
    <lineage>
        <taxon>Eukaryota</taxon>
        <taxon>Fungi</taxon>
        <taxon>Dikarya</taxon>
        <taxon>Basidiomycota</taxon>
        <taxon>Agaricomycotina</taxon>
        <taxon>Agaricomycetes</taxon>
        <taxon>Agaricomycetidae</taxon>
        <taxon>Boletales</taxon>
        <taxon>Boletales incertae sedis</taxon>
        <taxon>Leucogyrophana</taxon>
    </lineage>
</organism>
<dbReference type="AlphaFoldDB" id="A0A0C9WEK2"/>
<dbReference type="EMBL" id="KN839851">
    <property type="protein sequence ID" value="KIJ63417.1"/>
    <property type="molecule type" value="Genomic_DNA"/>
</dbReference>
<evidence type="ECO:0000313" key="2">
    <source>
        <dbReference type="Proteomes" id="UP000053820"/>
    </source>
</evidence>
<dbReference type="OrthoDB" id="2975812at2759"/>